<evidence type="ECO:0000313" key="1">
    <source>
        <dbReference type="EMBL" id="KNE72783.1"/>
    </source>
</evidence>
<proteinExistence type="predicted"/>
<dbReference type="VEuPathDB" id="FungiDB:AMAG_17111"/>
<accession>A0A0L0TCZ3</accession>
<reference evidence="1 2" key="1">
    <citation type="submission" date="2009-11" db="EMBL/GenBank/DDBJ databases">
        <title>Annotation of Allomyces macrogynus ATCC 38327.</title>
        <authorList>
            <consortium name="The Broad Institute Genome Sequencing Platform"/>
            <person name="Russ C."/>
            <person name="Cuomo C."/>
            <person name="Burger G."/>
            <person name="Gray M.W."/>
            <person name="Holland P.W.H."/>
            <person name="King N."/>
            <person name="Lang F.B.F."/>
            <person name="Roger A.J."/>
            <person name="Ruiz-Trillo I."/>
            <person name="Young S.K."/>
            <person name="Zeng Q."/>
            <person name="Gargeya S."/>
            <person name="Fitzgerald M."/>
            <person name="Haas B."/>
            <person name="Abouelleil A."/>
            <person name="Alvarado L."/>
            <person name="Arachchi H.M."/>
            <person name="Berlin A."/>
            <person name="Chapman S.B."/>
            <person name="Gearin G."/>
            <person name="Goldberg J."/>
            <person name="Griggs A."/>
            <person name="Gujja S."/>
            <person name="Hansen M."/>
            <person name="Heiman D."/>
            <person name="Howarth C."/>
            <person name="Larimer J."/>
            <person name="Lui A."/>
            <person name="MacDonald P.J.P."/>
            <person name="McCowen C."/>
            <person name="Montmayeur A."/>
            <person name="Murphy C."/>
            <person name="Neiman D."/>
            <person name="Pearson M."/>
            <person name="Priest M."/>
            <person name="Roberts A."/>
            <person name="Saif S."/>
            <person name="Shea T."/>
            <person name="Sisk P."/>
            <person name="Stolte C."/>
            <person name="Sykes S."/>
            <person name="Wortman J."/>
            <person name="Nusbaum C."/>
            <person name="Birren B."/>
        </authorList>
    </citation>
    <scope>NUCLEOTIDE SEQUENCE [LARGE SCALE GENOMIC DNA]</scope>
    <source>
        <strain evidence="1 2">ATCC 38327</strain>
    </source>
</reference>
<name>A0A0L0TCZ3_ALLM3</name>
<evidence type="ECO:0000313" key="2">
    <source>
        <dbReference type="Proteomes" id="UP000054350"/>
    </source>
</evidence>
<keyword evidence="2" id="KW-1185">Reference proteome</keyword>
<reference evidence="2" key="2">
    <citation type="submission" date="2009-11" db="EMBL/GenBank/DDBJ databases">
        <title>The Genome Sequence of Allomyces macrogynus strain ATCC 38327.</title>
        <authorList>
            <consortium name="The Broad Institute Genome Sequencing Platform"/>
            <person name="Russ C."/>
            <person name="Cuomo C."/>
            <person name="Shea T."/>
            <person name="Young S.K."/>
            <person name="Zeng Q."/>
            <person name="Koehrsen M."/>
            <person name="Haas B."/>
            <person name="Borodovsky M."/>
            <person name="Guigo R."/>
            <person name="Alvarado L."/>
            <person name="Berlin A."/>
            <person name="Borenstein D."/>
            <person name="Chen Z."/>
            <person name="Engels R."/>
            <person name="Freedman E."/>
            <person name="Gellesch M."/>
            <person name="Goldberg J."/>
            <person name="Griggs A."/>
            <person name="Gujja S."/>
            <person name="Heiman D."/>
            <person name="Hepburn T."/>
            <person name="Howarth C."/>
            <person name="Jen D."/>
            <person name="Larson L."/>
            <person name="Lewis B."/>
            <person name="Mehta T."/>
            <person name="Park D."/>
            <person name="Pearson M."/>
            <person name="Roberts A."/>
            <person name="Saif S."/>
            <person name="Shenoy N."/>
            <person name="Sisk P."/>
            <person name="Stolte C."/>
            <person name="Sykes S."/>
            <person name="Walk T."/>
            <person name="White J."/>
            <person name="Yandava C."/>
            <person name="Burger G."/>
            <person name="Gray M.W."/>
            <person name="Holland P.W.H."/>
            <person name="King N."/>
            <person name="Lang F.B.F."/>
            <person name="Roger A.J."/>
            <person name="Ruiz-Trillo I."/>
            <person name="Lander E."/>
            <person name="Nusbaum C."/>
        </authorList>
    </citation>
    <scope>NUCLEOTIDE SEQUENCE [LARGE SCALE GENOMIC DNA]</scope>
    <source>
        <strain evidence="2">ATCC 38327</strain>
    </source>
</reference>
<dbReference type="EMBL" id="GG745383">
    <property type="protein sequence ID" value="KNE72783.1"/>
    <property type="molecule type" value="Genomic_DNA"/>
</dbReference>
<dbReference type="AlphaFoldDB" id="A0A0L0TCZ3"/>
<gene>
    <name evidence="1" type="ORF">AMAG_17111</name>
</gene>
<dbReference type="Proteomes" id="UP000054350">
    <property type="component" value="Unassembled WGS sequence"/>
</dbReference>
<protein>
    <submittedName>
        <fullName evidence="1">Uncharacterized protein</fullName>
    </submittedName>
</protein>
<sequence>MIQGPAVDPVVELLCTILGSIDGAVGTMLYQFARMQAVHSTVAWVATQRVPSAALARAAMAPVPCSSNKTANTGKDDDSRASIDLDGLGWAADKIRTMLQEAASTAAA</sequence>
<organism evidence="1 2">
    <name type="scientific">Allomyces macrogynus (strain ATCC 38327)</name>
    <name type="common">Allomyces javanicus var. macrogynus</name>
    <dbReference type="NCBI Taxonomy" id="578462"/>
    <lineage>
        <taxon>Eukaryota</taxon>
        <taxon>Fungi</taxon>
        <taxon>Fungi incertae sedis</taxon>
        <taxon>Blastocladiomycota</taxon>
        <taxon>Blastocladiomycetes</taxon>
        <taxon>Blastocladiales</taxon>
        <taxon>Blastocladiaceae</taxon>
        <taxon>Allomyces</taxon>
    </lineage>
</organism>